<gene>
    <name evidence="8" type="ORF">C8A03DRAFT_35439</name>
</gene>
<evidence type="ECO:0000256" key="5">
    <source>
        <dbReference type="SAM" id="MobiDB-lite"/>
    </source>
</evidence>
<dbReference type="SUPFAM" id="SSF103473">
    <property type="entry name" value="MFS general substrate transporter"/>
    <property type="match status" value="1"/>
</dbReference>
<feature type="transmembrane region" description="Helical" evidence="6">
    <location>
        <begin position="400"/>
        <end position="422"/>
    </location>
</feature>
<dbReference type="PROSITE" id="PS50850">
    <property type="entry name" value="MFS"/>
    <property type="match status" value="1"/>
</dbReference>
<keyword evidence="4 6" id="KW-0472">Membrane</keyword>
<comment type="caution">
    <text evidence="8">The sequence shown here is derived from an EMBL/GenBank/DDBJ whole genome shotgun (WGS) entry which is preliminary data.</text>
</comment>
<feature type="domain" description="Major facilitator superfamily (MFS) profile" evidence="7">
    <location>
        <begin position="66"/>
        <end position="487"/>
    </location>
</feature>
<dbReference type="FunFam" id="1.20.1250.20:FF:000286">
    <property type="entry name" value="MFS efflux transporter"/>
    <property type="match status" value="1"/>
</dbReference>
<dbReference type="InterPro" id="IPR020846">
    <property type="entry name" value="MFS_dom"/>
</dbReference>
<dbReference type="GO" id="GO:0022857">
    <property type="term" value="F:transmembrane transporter activity"/>
    <property type="evidence" value="ECO:0007669"/>
    <property type="project" value="InterPro"/>
</dbReference>
<feature type="transmembrane region" description="Helical" evidence="6">
    <location>
        <begin position="434"/>
        <end position="458"/>
    </location>
</feature>
<evidence type="ECO:0000259" key="7">
    <source>
        <dbReference type="PROSITE" id="PS50850"/>
    </source>
</evidence>
<protein>
    <submittedName>
        <fullName evidence="8">Bypass of stop codon protein 6</fullName>
    </submittedName>
</protein>
<evidence type="ECO:0000256" key="6">
    <source>
        <dbReference type="SAM" id="Phobius"/>
    </source>
</evidence>
<reference evidence="8" key="1">
    <citation type="journal article" date="2023" name="Mol. Phylogenet. Evol.">
        <title>Genome-scale phylogeny and comparative genomics of the fungal order Sordariales.</title>
        <authorList>
            <person name="Hensen N."/>
            <person name="Bonometti L."/>
            <person name="Westerberg I."/>
            <person name="Brannstrom I.O."/>
            <person name="Guillou S."/>
            <person name="Cros-Aarteil S."/>
            <person name="Calhoun S."/>
            <person name="Haridas S."/>
            <person name="Kuo A."/>
            <person name="Mondo S."/>
            <person name="Pangilinan J."/>
            <person name="Riley R."/>
            <person name="LaButti K."/>
            <person name="Andreopoulos B."/>
            <person name="Lipzen A."/>
            <person name="Chen C."/>
            <person name="Yan M."/>
            <person name="Daum C."/>
            <person name="Ng V."/>
            <person name="Clum A."/>
            <person name="Steindorff A."/>
            <person name="Ohm R.A."/>
            <person name="Martin F."/>
            <person name="Silar P."/>
            <person name="Natvig D.O."/>
            <person name="Lalanne C."/>
            <person name="Gautier V."/>
            <person name="Ament-Velasquez S.L."/>
            <person name="Kruys A."/>
            <person name="Hutchinson M.I."/>
            <person name="Powell A.J."/>
            <person name="Barry K."/>
            <person name="Miller A.N."/>
            <person name="Grigoriev I.V."/>
            <person name="Debuchy R."/>
            <person name="Gladieux P."/>
            <person name="Hiltunen Thoren M."/>
            <person name="Johannesson H."/>
        </authorList>
    </citation>
    <scope>NUCLEOTIDE SEQUENCE</scope>
    <source>
        <strain evidence="8">CBS 532.94</strain>
    </source>
</reference>
<feature type="transmembrane region" description="Helical" evidence="6">
    <location>
        <begin position="376"/>
        <end position="394"/>
    </location>
</feature>
<feature type="transmembrane region" description="Helical" evidence="6">
    <location>
        <begin position="104"/>
        <end position="124"/>
    </location>
</feature>
<dbReference type="PANTHER" id="PTHR23514:SF16">
    <property type="entry name" value="TRANSPORTER, PUTATIVE (AFU_ORTHOLOGUE AFUA_2G17270)-RELATED"/>
    <property type="match status" value="1"/>
</dbReference>
<feature type="transmembrane region" description="Helical" evidence="6">
    <location>
        <begin position="343"/>
        <end position="364"/>
    </location>
</feature>
<dbReference type="InterPro" id="IPR011701">
    <property type="entry name" value="MFS"/>
</dbReference>
<dbReference type="Gene3D" id="1.20.1250.20">
    <property type="entry name" value="MFS general substrate transporter like domains"/>
    <property type="match status" value="1"/>
</dbReference>
<evidence type="ECO:0000256" key="2">
    <source>
        <dbReference type="ARBA" id="ARBA00022692"/>
    </source>
</evidence>
<organism evidence="8 9">
    <name type="scientific">Achaetomium macrosporum</name>
    <dbReference type="NCBI Taxonomy" id="79813"/>
    <lineage>
        <taxon>Eukaryota</taxon>
        <taxon>Fungi</taxon>
        <taxon>Dikarya</taxon>
        <taxon>Ascomycota</taxon>
        <taxon>Pezizomycotina</taxon>
        <taxon>Sordariomycetes</taxon>
        <taxon>Sordariomycetidae</taxon>
        <taxon>Sordariales</taxon>
        <taxon>Chaetomiaceae</taxon>
        <taxon>Achaetomium</taxon>
    </lineage>
</organism>
<evidence type="ECO:0000256" key="1">
    <source>
        <dbReference type="ARBA" id="ARBA00004141"/>
    </source>
</evidence>
<name>A0AAN7C8E7_9PEZI</name>
<comment type="subcellular location">
    <subcellularLocation>
        <location evidence="1">Membrane</location>
        <topology evidence="1">Multi-pass membrane protein</topology>
    </subcellularLocation>
</comment>
<dbReference type="PANTHER" id="PTHR23514">
    <property type="entry name" value="BYPASS OF STOP CODON PROTEIN 6"/>
    <property type="match status" value="1"/>
</dbReference>
<dbReference type="InterPro" id="IPR036259">
    <property type="entry name" value="MFS_trans_sf"/>
</dbReference>
<dbReference type="GO" id="GO:0016020">
    <property type="term" value="C:membrane"/>
    <property type="evidence" value="ECO:0007669"/>
    <property type="project" value="UniProtKB-SubCell"/>
</dbReference>
<evidence type="ECO:0000256" key="4">
    <source>
        <dbReference type="ARBA" id="ARBA00023136"/>
    </source>
</evidence>
<feature type="transmembrane region" description="Helical" evidence="6">
    <location>
        <begin position="249"/>
        <end position="270"/>
    </location>
</feature>
<keyword evidence="3 6" id="KW-1133">Transmembrane helix</keyword>
<dbReference type="Pfam" id="PF07690">
    <property type="entry name" value="MFS_1"/>
    <property type="match status" value="1"/>
</dbReference>
<dbReference type="InterPro" id="IPR051788">
    <property type="entry name" value="MFS_Transporter"/>
</dbReference>
<evidence type="ECO:0000256" key="3">
    <source>
        <dbReference type="ARBA" id="ARBA00022989"/>
    </source>
</evidence>
<feature type="transmembrane region" description="Helical" evidence="6">
    <location>
        <begin position="310"/>
        <end position="331"/>
    </location>
</feature>
<evidence type="ECO:0000313" key="9">
    <source>
        <dbReference type="Proteomes" id="UP001303760"/>
    </source>
</evidence>
<keyword evidence="9" id="KW-1185">Reference proteome</keyword>
<keyword evidence="2 6" id="KW-0812">Transmembrane</keyword>
<accession>A0AAN7C8E7</accession>
<dbReference type="EMBL" id="MU860180">
    <property type="protein sequence ID" value="KAK4236647.1"/>
    <property type="molecule type" value="Genomic_DNA"/>
</dbReference>
<feature type="transmembrane region" description="Helical" evidence="6">
    <location>
        <begin position="464"/>
        <end position="483"/>
    </location>
</feature>
<sequence>MSTTTTAVTVQEDSPSIPLETLGQESILRGRPAATTTTFTNDDNEPAPSPQEETPGPRLDHSTLLKLLSAGISFFVAGVNDGSLGALIPHLIRSYDITTAVVSSLYGATLAGWLLAAVTATHLAQRLRLGSMLALGALLQTAAHALRAWPVPPFGLYVSTFLLTSLGQAYQDTYGNTFVASLFEGDGKVDGKVDGQGDGQGRGNGKKKSAHRWLGFIHAMYMAGCLVAPFGAASIAATAGEPGEGSRWWLFYTVPLGLGVMNLALVLVAFRDMLGFAGANKRGQEGNAQEEEGRKSASRLIRDTLRKRSVWLLSIFFFFYLGVVVTAGGWVVEYLVDVRNGDIAQMGYVPAGFSGGCLLGRILLPEPTHRFGEKKMVALYCVLCLGFQLLFWLVPNIIAASVAISLLGFFSGPLFATAVSVGTQLFPAEISATAISFVFVFAQMGGSLFPVVTGVLGAKAGVSVMQPILVGLIAAMTISWLLVPQPKGKMK</sequence>
<dbReference type="Proteomes" id="UP001303760">
    <property type="component" value="Unassembled WGS sequence"/>
</dbReference>
<reference evidence="8" key="2">
    <citation type="submission" date="2023-05" db="EMBL/GenBank/DDBJ databases">
        <authorList>
            <consortium name="Lawrence Berkeley National Laboratory"/>
            <person name="Steindorff A."/>
            <person name="Hensen N."/>
            <person name="Bonometti L."/>
            <person name="Westerberg I."/>
            <person name="Brannstrom I.O."/>
            <person name="Guillou S."/>
            <person name="Cros-Aarteil S."/>
            <person name="Calhoun S."/>
            <person name="Haridas S."/>
            <person name="Kuo A."/>
            <person name="Mondo S."/>
            <person name="Pangilinan J."/>
            <person name="Riley R."/>
            <person name="Labutti K."/>
            <person name="Andreopoulos B."/>
            <person name="Lipzen A."/>
            <person name="Chen C."/>
            <person name="Yanf M."/>
            <person name="Daum C."/>
            <person name="Ng V."/>
            <person name="Clum A."/>
            <person name="Ohm R."/>
            <person name="Martin F."/>
            <person name="Silar P."/>
            <person name="Natvig D."/>
            <person name="Lalanne C."/>
            <person name="Gautier V."/>
            <person name="Ament-Velasquez S.L."/>
            <person name="Kruys A."/>
            <person name="Hutchinson M.I."/>
            <person name="Powell A.J."/>
            <person name="Barry K."/>
            <person name="Miller A.N."/>
            <person name="Grigoriev I.V."/>
            <person name="Debuchy R."/>
            <person name="Gladieux P."/>
            <person name="Thoren M.H."/>
            <person name="Johannesson H."/>
        </authorList>
    </citation>
    <scope>NUCLEOTIDE SEQUENCE</scope>
    <source>
        <strain evidence="8">CBS 532.94</strain>
    </source>
</reference>
<evidence type="ECO:0000313" key="8">
    <source>
        <dbReference type="EMBL" id="KAK4236647.1"/>
    </source>
</evidence>
<feature type="region of interest" description="Disordered" evidence="5">
    <location>
        <begin position="1"/>
        <end position="59"/>
    </location>
</feature>
<proteinExistence type="predicted"/>
<feature type="compositionally biased region" description="Polar residues" evidence="5">
    <location>
        <begin position="1"/>
        <end position="14"/>
    </location>
</feature>
<feature type="transmembrane region" description="Helical" evidence="6">
    <location>
        <begin position="213"/>
        <end position="237"/>
    </location>
</feature>
<dbReference type="AlphaFoldDB" id="A0AAN7C8E7"/>